<feature type="compositionally biased region" description="Basic and acidic residues" evidence="1">
    <location>
        <begin position="164"/>
        <end position="180"/>
    </location>
</feature>
<accession>A0A6J4RP36</accession>
<organism evidence="2">
    <name type="scientific">uncultured Solirubrobacteraceae bacterium</name>
    <dbReference type="NCBI Taxonomy" id="1162706"/>
    <lineage>
        <taxon>Bacteria</taxon>
        <taxon>Bacillati</taxon>
        <taxon>Actinomycetota</taxon>
        <taxon>Thermoleophilia</taxon>
        <taxon>Solirubrobacterales</taxon>
        <taxon>Solirubrobacteraceae</taxon>
        <taxon>environmental samples</taxon>
    </lineage>
</organism>
<feature type="compositionally biased region" description="Low complexity" evidence="1">
    <location>
        <begin position="63"/>
        <end position="72"/>
    </location>
</feature>
<dbReference type="GO" id="GO:0003922">
    <property type="term" value="F:GMP synthase (glutamine-hydrolyzing) activity"/>
    <property type="evidence" value="ECO:0007669"/>
    <property type="project" value="UniProtKB-EC"/>
</dbReference>
<feature type="non-terminal residue" evidence="2">
    <location>
        <position position="1"/>
    </location>
</feature>
<protein>
    <submittedName>
        <fullName evidence="2">GMP synthase [glutamine-hydrolyzing], amidotransferase subunit / GMP synthase [glutamine-hydrolyzing], ATP pyrophosphatase subunit</fullName>
        <ecNumber evidence="2">6.3.5.2</ecNumber>
    </submittedName>
</protein>
<dbReference type="EC" id="6.3.5.2" evidence="2"/>
<keyword evidence="2" id="KW-0808">Transferase</keyword>
<feature type="compositionally biased region" description="Low complexity" evidence="1">
    <location>
        <begin position="111"/>
        <end position="121"/>
    </location>
</feature>
<dbReference type="EMBL" id="CADCVT010000021">
    <property type="protein sequence ID" value="CAA9474291.1"/>
    <property type="molecule type" value="Genomic_DNA"/>
</dbReference>
<keyword evidence="2" id="KW-0436">Ligase</keyword>
<sequence>RRLPRAGHALLRRHRVRRRHRRVDDQVPPQRRRPARGSPVRARRAAAHAVQGRGPRRRRRAGAARAARLAPAVPGPRPGDPHRRRRGHEGAAGPPARRGLHPPGRDPQGRPVPRAVAVVLRPARHPHRRRAGRRAHLRLGHGHPRRDVRRRDDRRLGPPAVRPPRADRLAHDQRAARREPGGAGHHQQAAGDHRMGM</sequence>
<dbReference type="GO" id="GO:0016740">
    <property type="term" value="F:transferase activity"/>
    <property type="evidence" value="ECO:0007669"/>
    <property type="project" value="UniProtKB-KW"/>
</dbReference>
<name>A0A6J4RP36_9ACTN</name>
<reference evidence="2" key="1">
    <citation type="submission" date="2020-02" db="EMBL/GenBank/DDBJ databases">
        <authorList>
            <person name="Meier V. D."/>
        </authorList>
    </citation>
    <scope>NUCLEOTIDE SEQUENCE</scope>
    <source>
        <strain evidence="2">AVDCRST_MAG85</strain>
    </source>
</reference>
<proteinExistence type="predicted"/>
<evidence type="ECO:0000313" key="2">
    <source>
        <dbReference type="EMBL" id="CAA9474291.1"/>
    </source>
</evidence>
<feature type="compositionally biased region" description="Basic residues" evidence="1">
    <location>
        <begin position="1"/>
        <end position="21"/>
    </location>
</feature>
<feature type="compositionally biased region" description="Basic residues" evidence="1">
    <location>
        <begin position="122"/>
        <end position="148"/>
    </location>
</feature>
<evidence type="ECO:0000256" key="1">
    <source>
        <dbReference type="SAM" id="MobiDB-lite"/>
    </source>
</evidence>
<feature type="compositionally biased region" description="Basic residues" evidence="1">
    <location>
        <begin position="30"/>
        <end position="46"/>
    </location>
</feature>
<feature type="non-terminal residue" evidence="2">
    <location>
        <position position="197"/>
    </location>
</feature>
<feature type="region of interest" description="Disordered" evidence="1">
    <location>
        <begin position="1"/>
        <end position="197"/>
    </location>
</feature>
<dbReference type="AlphaFoldDB" id="A0A6J4RP36"/>
<gene>
    <name evidence="2" type="ORF">AVDCRST_MAG85-184</name>
</gene>